<feature type="region of interest" description="Disordered" evidence="5">
    <location>
        <begin position="351"/>
        <end position="383"/>
    </location>
</feature>
<organism evidence="8">
    <name type="scientific">Spathaspora passalidarum (strain NRRL Y-27907 / 11-Y1)</name>
    <dbReference type="NCBI Taxonomy" id="619300"/>
    <lineage>
        <taxon>Eukaryota</taxon>
        <taxon>Fungi</taxon>
        <taxon>Dikarya</taxon>
        <taxon>Ascomycota</taxon>
        <taxon>Saccharomycotina</taxon>
        <taxon>Pichiomycetes</taxon>
        <taxon>Debaryomycetaceae</taxon>
        <taxon>Spathaspora</taxon>
    </lineage>
</organism>
<feature type="compositionally biased region" description="Acidic residues" evidence="5">
    <location>
        <begin position="500"/>
        <end position="523"/>
    </location>
</feature>
<dbReference type="OMA" id="TPYEFQL"/>
<dbReference type="eggNOG" id="KOG1181">
    <property type="taxonomic scope" value="Eukaryota"/>
</dbReference>
<name>G3AM90_SPAPN</name>
<dbReference type="Pfam" id="PF16893">
    <property type="entry name" value="fn3_2"/>
    <property type="match status" value="1"/>
</dbReference>
<dbReference type="CDD" id="cd17742">
    <property type="entry name" value="BRCT_CHS5_like"/>
    <property type="match status" value="1"/>
</dbReference>
<evidence type="ECO:0000256" key="5">
    <source>
        <dbReference type="SAM" id="MobiDB-lite"/>
    </source>
</evidence>
<evidence type="ECO:0000256" key="1">
    <source>
        <dbReference type="ARBA" id="ARBA00004555"/>
    </source>
</evidence>
<dbReference type="FunFam" id="3.40.50.10190:FF:000077">
    <property type="entry name" value="Chitin biosynthesis protein CHS5"/>
    <property type="match status" value="1"/>
</dbReference>
<dbReference type="FunCoup" id="G3AM90">
    <property type="interactions" value="93"/>
</dbReference>
<dbReference type="GO" id="GO:0006032">
    <property type="term" value="P:chitin catabolic process"/>
    <property type="evidence" value="ECO:0007669"/>
    <property type="project" value="EnsemblFungi"/>
</dbReference>
<dbReference type="AlphaFoldDB" id="G3AM90"/>
<dbReference type="EMBL" id="GL996501">
    <property type="protein sequence ID" value="EGW33388.1"/>
    <property type="molecule type" value="Genomic_DNA"/>
</dbReference>
<dbReference type="Pfam" id="PF16892">
    <property type="entry name" value="CHS5_N"/>
    <property type="match status" value="1"/>
</dbReference>
<evidence type="ECO:0000259" key="6">
    <source>
        <dbReference type="PROSITE" id="PS50172"/>
    </source>
</evidence>
<proteinExistence type="inferred from homology"/>
<keyword evidence="8" id="KW-1185">Reference proteome</keyword>
<dbReference type="InterPro" id="IPR052827">
    <property type="entry name" value="CHS_Export/Cell_Fusion_Reg"/>
</dbReference>
<dbReference type="InterPro" id="IPR001357">
    <property type="entry name" value="BRCT_dom"/>
</dbReference>
<dbReference type="PROSITE" id="PS50172">
    <property type="entry name" value="BRCT"/>
    <property type="match status" value="1"/>
</dbReference>
<dbReference type="InterPro" id="IPR031673">
    <property type="entry name" value="Chs5_N"/>
</dbReference>
<evidence type="ECO:0000256" key="4">
    <source>
        <dbReference type="ARBA" id="ARBA00071189"/>
    </source>
</evidence>
<dbReference type="Proteomes" id="UP000000709">
    <property type="component" value="Unassembled WGS sequence"/>
</dbReference>
<dbReference type="Gene3D" id="2.60.40.10">
    <property type="entry name" value="Immunoglobulins"/>
    <property type="match status" value="1"/>
</dbReference>
<dbReference type="STRING" id="619300.G3AM90"/>
<keyword evidence="2" id="KW-0333">Golgi apparatus</keyword>
<dbReference type="RefSeq" id="XP_007374903.1">
    <property type="nucleotide sequence ID" value="XM_007374841.1"/>
</dbReference>
<dbReference type="SMART" id="SM00292">
    <property type="entry name" value="BRCT"/>
    <property type="match status" value="1"/>
</dbReference>
<feature type="compositionally biased region" description="Basic and acidic residues" evidence="5">
    <location>
        <begin position="360"/>
        <end position="369"/>
    </location>
</feature>
<protein>
    <recommendedName>
        <fullName evidence="4">Chitin biosynthesis protein CHS5</fullName>
    </recommendedName>
</protein>
<feature type="compositionally biased region" description="Basic residues" evidence="5">
    <location>
        <begin position="537"/>
        <end position="549"/>
    </location>
</feature>
<comment type="similarity">
    <text evidence="3">Belongs to the CHS5 family.</text>
</comment>
<dbReference type="GO" id="GO:0006893">
    <property type="term" value="P:Golgi to plasma membrane transport"/>
    <property type="evidence" value="ECO:0007669"/>
    <property type="project" value="EnsemblFungi"/>
</dbReference>
<evidence type="ECO:0000313" key="8">
    <source>
        <dbReference type="Proteomes" id="UP000000709"/>
    </source>
</evidence>
<dbReference type="GO" id="GO:0000282">
    <property type="term" value="P:cellular bud site selection"/>
    <property type="evidence" value="ECO:0007669"/>
    <property type="project" value="EnsemblFungi"/>
</dbReference>
<dbReference type="InterPro" id="IPR031669">
    <property type="entry name" value="Fn3_2"/>
</dbReference>
<dbReference type="Gene3D" id="3.40.50.10190">
    <property type="entry name" value="BRCT domain"/>
    <property type="match status" value="1"/>
</dbReference>
<comment type="subcellular location">
    <subcellularLocation>
        <location evidence="1">Golgi apparatus</location>
    </subcellularLocation>
</comment>
<dbReference type="GO" id="GO:0034044">
    <property type="term" value="C:exomer complex"/>
    <property type="evidence" value="ECO:0007669"/>
    <property type="project" value="EnsemblFungi"/>
</dbReference>
<sequence length="549" mass="60741">MVEVSLTIGKLDASLALLLTKDHHLIEFPTILLPNGVKAGSIVKIRCDQDLKSEQEEEVHFQSIQDEILSTFATNLPKKPVLRVKNVTQTSCVLEWDQLDLGTSSLKNLILFKDGKKLGSIPSPLTNKTSKLSGLPIDKSFKFQLRLDTTAGTYLSDEIEVNTHKMTDLSGITVCLGDFSANDPFTKEDIEEALKTMGAKFPPQEQVKVDTTHFLCTRENKQNPEYVKANEMNIPIIRPEWLKACERERRIVGVRDFYVKDCVLPDIFAKNYWKNTSKQVSPQEEKAEPELPTIPAVEEVQETTKADDEVPPAEEAAEIAEVPIESVPEIEITQSDEKLAEDIENTQQNIDDAFGEPTEEEVKKDKPVESVEVSESEPVAEAEKEVVLEEIAIEQPEIVAESTPVEEVQASTNEVANEEPQVEEVALDEPKVAAETAESHDATTSEEPAKEELQEVSLVEPVAVSAEPKVETEESVVDESVVQDITSPENDEVAGKDNEEVGQDEEDEDNADEPEEGEGEGDAGNDTTATPAATAKDKKKKKKKKNKKN</sequence>
<feature type="domain" description="BRCT" evidence="6">
    <location>
        <begin position="164"/>
        <end position="259"/>
    </location>
</feature>
<dbReference type="InterPro" id="IPR013783">
    <property type="entry name" value="Ig-like_fold"/>
</dbReference>
<dbReference type="GO" id="GO:0005802">
    <property type="term" value="C:trans-Golgi network"/>
    <property type="evidence" value="ECO:0007669"/>
    <property type="project" value="TreeGrafter"/>
</dbReference>
<evidence type="ECO:0000313" key="7">
    <source>
        <dbReference type="EMBL" id="EGW33388.1"/>
    </source>
</evidence>
<accession>G3AM90</accession>
<dbReference type="GO" id="GO:0030476">
    <property type="term" value="P:ascospore wall assembly"/>
    <property type="evidence" value="ECO:0007669"/>
    <property type="project" value="EnsemblFungi"/>
</dbReference>
<dbReference type="Gene3D" id="6.20.120.50">
    <property type="match status" value="1"/>
</dbReference>
<feature type="region of interest" description="Disordered" evidence="5">
    <location>
        <begin position="395"/>
        <end position="549"/>
    </location>
</feature>
<feature type="compositionally biased region" description="Basic and acidic residues" evidence="5">
    <location>
        <begin position="428"/>
        <end position="453"/>
    </location>
</feature>
<reference evidence="7 8" key="1">
    <citation type="journal article" date="2011" name="Proc. Natl. Acad. Sci. U.S.A.">
        <title>Comparative genomics of xylose-fermenting fungi for enhanced biofuel production.</title>
        <authorList>
            <person name="Wohlbach D.J."/>
            <person name="Kuo A."/>
            <person name="Sato T.K."/>
            <person name="Potts K.M."/>
            <person name="Salamov A.A."/>
            <person name="LaButti K.M."/>
            <person name="Sun H."/>
            <person name="Clum A."/>
            <person name="Pangilinan J.L."/>
            <person name="Lindquist E.A."/>
            <person name="Lucas S."/>
            <person name="Lapidus A."/>
            <person name="Jin M."/>
            <person name="Gunawan C."/>
            <person name="Balan V."/>
            <person name="Dale B.E."/>
            <person name="Jeffries T.W."/>
            <person name="Zinkel R."/>
            <person name="Barry K.W."/>
            <person name="Grigoriev I.V."/>
            <person name="Gasch A.P."/>
        </authorList>
    </citation>
    <scope>NUCLEOTIDE SEQUENCE [LARGE SCALE GENOMIC DNA]</scope>
    <source>
        <strain evidence="8">NRRL Y-27907 / 11-Y1</strain>
    </source>
</reference>
<dbReference type="GO" id="GO:0031267">
    <property type="term" value="F:small GTPase binding"/>
    <property type="evidence" value="ECO:0007669"/>
    <property type="project" value="EnsemblFungi"/>
</dbReference>
<dbReference type="GO" id="GO:0046983">
    <property type="term" value="F:protein dimerization activity"/>
    <property type="evidence" value="ECO:0007669"/>
    <property type="project" value="InterPro"/>
</dbReference>
<feature type="compositionally biased region" description="Acidic residues" evidence="5">
    <location>
        <begin position="416"/>
        <end position="427"/>
    </location>
</feature>
<feature type="compositionally biased region" description="Low complexity" evidence="5">
    <location>
        <begin position="524"/>
        <end position="534"/>
    </location>
</feature>
<dbReference type="SUPFAM" id="SSF52113">
    <property type="entry name" value="BRCT domain"/>
    <property type="match status" value="1"/>
</dbReference>
<dbReference type="KEGG" id="spaa:SPAPADRAFT_50273"/>
<dbReference type="HOGENOM" id="CLU_019904_3_2_1"/>
<dbReference type="CDD" id="cd13945">
    <property type="entry name" value="Chs5_N"/>
    <property type="match status" value="1"/>
</dbReference>
<gene>
    <name evidence="7" type="ORF">SPAPADRAFT_50273</name>
</gene>
<dbReference type="PANTHER" id="PTHR47351">
    <property type="entry name" value="CHITIN BIOSYNTHESIS PROTEIN CHS5"/>
    <property type="match status" value="1"/>
</dbReference>
<dbReference type="Pfam" id="PF00533">
    <property type="entry name" value="BRCT"/>
    <property type="match status" value="1"/>
</dbReference>
<dbReference type="GeneID" id="18871424"/>
<dbReference type="OrthoDB" id="245697at2759"/>
<dbReference type="GO" id="GO:0000747">
    <property type="term" value="P:conjugation with cellular fusion"/>
    <property type="evidence" value="ECO:0007669"/>
    <property type="project" value="EnsemblFungi"/>
</dbReference>
<evidence type="ECO:0000256" key="3">
    <source>
        <dbReference type="ARBA" id="ARBA00060872"/>
    </source>
</evidence>
<dbReference type="InParanoid" id="G3AM90"/>
<dbReference type="GO" id="GO:0006355">
    <property type="term" value="P:regulation of DNA-templated transcription"/>
    <property type="evidence" value="ECO:0007669"/>
    <property type="project" value="EnsemblFungi"/>
</dbReference>
<dbReference type="InterPro" id="IPR036420">
    <property type="entry name" value="BRCT_dom_sf"/>
</dbReference>
<evidence type="ECO:0000256" key="2">
    <source>
        <dbReference type="ARBA" id="ARBA00023034"/>
    </source>
</evidence>
<dbReference type="PANTHER" id="PTHR47351:SF1">
    <property type="entry name" value="CHITIN BIOSYNTHESIS PROTEIN CHS5"/>
    <property type="match status" value="1"/>
</dbReference>